<comment type="caution">
    <text evidence="2">The sequence shown here is derived from an EMBL/GenBank/DDBJ whole genome shotgun (WGS) entry which is preliminary data.</text>
</comment>
<organism evidence="2 3">
    <name type="scientific">Actinotalea lenta</name>
    <dbReference type="NCBI Taxonomy" id="3064654"/>
    <lineage>
        <taxon>Bacteria</taxon>
        <taxon>Bacillati</taxon>
        <taxon>Actinomycetota</taxon>
        <taxon>Actinomycetes</taxon>
        <taxon>Micrococcales</taxon>
        <taxon>Cellulomonadaceae</taxon>
        <taxon>Actinotalea</taxon>
    </lineage>
</organism>
<keyword evidence="3" id="KW-1185">Reference proteome</keyword>
<dbReference type="PANTHER" id="PTHR33169">
    <property type="entry name" value="PADR-FAMILY TRANSCRIPTIONAL REGULATOR"/>
    <property type="match status" value="1"/>
</dbReference>
<dbReference type="InterPro" id="IPR036388">
    <property type="entry name" value="WH-like_DNA-bd_sf"/>
</dbReference>
<dbReference type="Proteomes" id="UP001232536">
    <property type="component" value="Unassembled WGS sequence"/>
</dbReference>
<dbReference type="PANTHER" id="PTHR33169:SF14">
    <property type="entry name" value="TRANSCRIPTIONAL REGULATOR RV3488"/>
    <property type="match status" value="1"/>
</dbReference>
<evidence type="ECO:0000313" key="2">
    <source>
        <dbReference type="EMBL" id="MDO8106825.1"/>
    </source>
</evidence>
<dbReference type="RefSeq" id="WP_304600467.1">
    <property type="nucleotide sequence ID" value="NZ_JAUQYO010000001.1"/>
</dbReference>
<evidence type="ECO:0000259" key="1">
    <source>
        <dbReference type="Pfam" id="PF03551"/>
    </source>
</evidence>
<proteinExistence type="predicted"/>
<evidence type="ECO:0000313" key="3">
    <source>
        <dbReference type="Proteomes" id="UP001232536"/>
    </source>
</evidence>
<sequence length="118" mass="13212">MAPEVAAVERTELLTHLRRGTLEYCLLATLRGAPAYGQELARSLGGGTLIDSEGTLYPLLARLRRRGWVETFWRDSPHGPPRRYYSLTLDGHRAVETFTEVWGPFAAAVTRCLEGDPR</sequence>
<dbReference type="InterPro" id="IPR052509">
    <property type="entry name" value="Metal_resp_DNA-bind_regulator"/>
</dbReference>
<dbReference type="InterPro" id="IPR036390">
    <property type="entry name" value="WH_DNA-bd_sf"/>
</dbReference>
<dbReference type="InterPro" id="IPR005149">
    <property type="entry name" value="Tscrpt_reg_PadR_N"/>
</dbReference>
<dbReference type="EMBL" id="JAUQYP010000001">
    <property type="protein sequence ID" value="MDO8106825.1"/>
    <property type="molecule type" value="Genomic_DNA"/>
</dbReference>
<dbReference type="SUPFAM" id="SSF46785">
    <property type="entry name" value="Winged helix' DNA-binding domain"/>
    <property type="match status" value="1"/>
</dbReference>
<protein>
    <submittedName>
        <fullName evidence="2">PadR family transcriptional regulator</fullName>
    </submittedName>
</protein>
<gene>
    <name evidence="2" type="ORF">Q6348_06395</name>
</gene>
<dbReference type="Gene3D" id="1.10.10.10">
    <property type="entry name" value="Winged helix-like DNA-binding domain superfamily/Winged helix DNA-binding domain"/>
    <property type="match status" value="1"/>
</dbReference>
<accession>A0ABT9D8F1</accession>
<reference evidence="2 3" key="1">
    <citation type="submission" date="2023-07" db="EMBL/GenBank/DDBJ databases">
        <title>Description of novel actinomycetes strains, isolated from tidal flat sediment.</title>
        <authorList>
            <person name="Lu C."/>
        </authorList>
    </citation>
    <scope>NUCLEOTIDE SEQUENCE [LARGE SCALE GENOMIC DNA]</scope>
    <source>
        <strain evidence="2 3">SYSU T00b441</strain>
    </source>
</reference>
<name>A0ABT9D8F1_9CELL</name>
<feature type="domain" description="Transcription regulator PadR N-terminal" evidence="1">
    <location>
        <begin position="26"/>
        <end position="96"/>
    </location>
</feature>
<dbReference type="Pfam" id="PF03551">
    <property type="entry name" value="PadR"/>
    <property type="match status" value="1"/>
</dbReference>